<gene>
    <name evidence="1" type="ORF">G4D63_20975</name>
</gene>
<dbReference type="Proteomes" id="UP000481043">
    <property type="component" value="Unassembled WGS sequence"/>
</dbReference>
<dbReference type="EMBL" id="JAAIWM010000015">
    <property type="protein sequence ID" value="NEY74176.1"/>
    <property type="molecule type" value="Genomic_DNA"/>
</dbReference>
<dbReference type="AlphaFoldDB" id="A0A6M0QCZ4"/>
<evidence type="ECO:0000313" key="2">
    <source>
        <dbReference type="Proteomes" id="UP000481043"/>
    </source>
</evidence>
<dbReference type="Pfam" id="PF10676">
    <property type="entry name" value="gerPA"/>
    <property type="match status" value="1"/>
</dbReference>
<protein>
    <submittedName>
        <fullName evidence="1">Uncharacterized protein</fullName>
    </submittedName>
</protein>
<reference evidence="1 2" key="1">
    <citation type="submission" date="2020-02" db="EMBL/GenBank/DDBJ databases">
        <title>Bacillus aquiflavi sp. nov., isolated from yellow water of strong flavor Chinese baijiu in Yibin region of China.</title>
        <authorList>
            <person name="Xie J."/>
        </authorList>
    </citation>
    <scope>NUCLEOTIDE SEQUENCE [LARGE SCALE GENOMIC DNA]</scope>
    <source>
        <strain evidence="1 2">SA4</strain>
    </source>
</reference>
<organism evidence="1 2">
    <name type="scientific">Bacillus mesophilus</name>
    <dbReference type="NCBI Taxonomy" id="1808955"/>
    <lineage>
        <taxon>Bacteria</taxon>
        <taxon>Bacillati</taxon>
        <taxon>Bacillota</taxon>
        <taxon>Bacilli</taxon>
        <taxon>Bacillales</taxon>
        <taxon>Bacillaceae</taxon>
        <taxon>Bacillus</taxon>
    </lineage>
</organism>
<proteinExistence type="predicted"/>
<comment type="caution">
    <text evidence="1">The sequence shown here is derived from an EMBL/GenBank/DDBJ whole genome shotgun (WGS) entry which is preliminary data.</text>
</comment>
<dbReference type="RefSeq" id="WP_163182060.1">
    <property type="nucleotide sequence ID" value="NZ_JAFBEW010000014.1"/>
</dbReference>
<name>A0A6M0QCZ4_9BACI</name>
<accession>A0A6M0QCZ4</accession>
<keyword evidence="2" id="KW-1185">Reference proteome</keyword>
<dbReference type="InterPro" id="IPR019618">
    <property type="entry name" value="Spore_germination_GerPA"/>
</dbReference>
<sequence>MKEVRVIPKIEINIGNLKVFSLAGTSSLVIGKGYYEDLSSHSKTTNGVGSAYGDGSYINMSPYQSPVNDPDIPYKSYNPYYYQPYYSTQQGHYGMQGAPHYYNPYVVNNYLPRPPGNYC</sequence>
<evidence type="ECO:0000313" key="1">
    <source>
        <dbReference type="EMBL" id="NEY74176.1"/>
    </source>
</evidence>